<dbReference type="EMBL" id="SKCS01000260">
    <property type="protein sequence ID" value="TNN12128.1"/>
    <property type="molecule type" value="Genomic_DNA"/>
</dbReference>
<evidence type="ECO:0000313" key="2">
    <source>
        <dbReference type="EMBL" id="TNN12128.1"/>
    </source>
</evidence>
<feature type="compositionally biased region" description="Basic residues" evidence="1">
    <location>
        <begin position="107"/>
        <end position="119"/>
    </location>
</feature>
<evidence type="ECO:0000256" key="1">
    <source>
        <dbReference type="SAM" id="MobiDB-lite"/>
    </source>
</evidence>
<comment type="caution">
    <text evidence="2">The sequence shown here is derived from an EMBL/GenBank/DDBJ whole genome shotgun (WGS) entry which is preliminary data.</text>
</comment>
<feature type="compositionally biased region" description="Polar residues" evidence="1">
    <location>
        <begin position="68"/>
        <end position="80"/>
    </location>
</feature>
<sequence>MKTQNALKQQYKNNFHLTLSNSPSTGFSAVSGKLSTSVYRSTRRSGGGGGGGGGPSSSGYESMHTGASELSLSHQDSASDCSGHIKEMFNRRPSLDGYRRKCNSHQHQHQHRHQNHCHHHSNDHQHNYNHQHLISSNRMIQTNDINNE</sequence>
<name>A0A4Z2D6Q9_SCHJA</name>
<gene>
    <name evidence="2" type="ORF">EWB00_004033</name>
</gene>
<dbReference type="OrthoDB" id="6267799at2759"/>
<accession>A0A4Z2D6Q9</accession>
<organism evidence="2 3">
    <name type="scientific">Schistosoma japonicum</name>
    <name type="common">Blood fluke</name>
    <dbReference type="NCBI Taxonomy" id="6182"/>
    <lineage>
        <taxon>Eukaryota</taxon>
        <taxon>Metazoa</taxon>
        <taxon>Spiralia</taxon>
        <taxon>Lophotrochozoa</taxon>
        <taxon>Platyhelminthes</taxon>
        <taxon>Trematoda</taxon>
        <taxon>Digenea</taxon>
        <taxon>Strigeidida</taxon>
        <taxon>Schistosomatoidea</taxon>
        <taxon>Schistosomatidae</taxon>
        <taxon>Schistosoma</taxon>
    </lineage>
</organism>
<feature type="region of interest" description="Disordered" evidence="1">
    <location>
        <begin position="38"/>
        <end position="84"/>
    </location>
</feature>
<dbReference type="AlphaFoldDB" id="A0A4Z2D6Q9"/>
<proteinExistence type="predicted"/>
<dbReference type="Proteomes" id="UP000311919">
    <property type="component" value="Unassembled WGS sequence"/>
</dbReference>
<evidence type="ECO:0000313" key="3">
    <source>
        <dbReference type="Proteomes" id="UP000311919"/>
    </source>
</evidence>
<feature type="region of interest" description="Disordered" evidence="1">
    <location>
        <begin position="107"/>
        <end position="126"/>
    </location>
</feature>
<keyword evidence="3" id="KW-1185">Reference proteome</keyword>
<protein>
    <submittedName>
        <fullName evidence="2">Kinesin KIF26A isoform 1</fullName>
    </submittedName>
</protein>
<reference evidence="2 3" key="1">
    <citation type="submission" date="2019-03" db="EMBL/GenBank/DDBJ databases">
        <title>An improved genome assembly of the fluke Schistosoma japonicum.</title>
        <authorList>
            <person name="Hu W."/>
            <person name="Luo F."/>
            <person name="Yin M."/>
            <person name="Mo X."/>
            <person name="Sun C."/>
            <person name="Wu Q."/>
            <person name="Zhu B."/>
            <person name="Xiang M."/>
            <person name="Wang J."/>
            <person name="Wang Y."/>
            <person name="Zhang T."/>
            <person name="Xu B."/>
            <person name="Zheng H."/>
            <person name="Feng Z."/>
        </authorList>
    </citation>
    <scope>NUCLEOTIDE SEQUENCE [LARGE SCALE GENOMIC DNA]</scope>
    <source>
        <strain evidence="2">HuSjv2</strain>
        <tissue evidence="2">Worms</tissue>
    </source>
</reference>
<feature type="compositionally biased region" description="Gly residues" evidence="1">
    <location>
        <begin position="45"/>
        <end position="56"/>
    </location>
</feature>